<dbReference type="InterPro" id="IPR013815">
    <property type="entry name" value="ATP_grasp_subdomain_1"/>
</dbReference>
<evidence type="ECO:0000313" key="4">
    <source>
        <dbReference type="Proteomes" id="UP001610861"/>
    </source>
</evidence>
<dbReference type="RefSeq" id="WP_397557738.1">
    <property type="nucleotide sequence ID" value="NZ_JBIQWL010000008.1"/>
</dbReference>
<proteinExistence type="predicted"/>
<sequence length="762" mass="82792">MTGFLARPRAGAEQAEADAQRTELTAVEPQSRARGLLGTVEEDPTILARPVPHPAPLVPHPREVSALPLAIEELDTADDFAAISTVAGDLVANGRVAKFLIDRRDAAAPVVRFVNGNYTQNGRTPDAAKYHYYFAQVAYGIPESLDEFNSVTYFTQDKRYIAGTLRTYQLSDSPDPVYGLQFYPQDLIREELVVEAITLLMAKIPIAGARFAFVPTGSQQTTATVADRLADLGAPVLPIDRILDGIRYIPLNTGEAWGYLRIFPPDNDDLSPSDIPVFDELPLDLSVVAGVLTHAVQDTNSHVNLKSKERKTPNAVLRDAARDNPRLAPFADQPVHFVVGKDDFTLEATTDEIVRAKLAEKLSAPLTTLTWQPETALRSFTELASGTPQAAKAAAQRYGSKAANLGFLAHRTVLGRVMDATSPSGTRGYDLVPQGFAVPLQAYQDFIDHPPNSDVKALIDAFVKDEQAGMLAPKQRVRRVEEIQDGIMAASFPPGALEAVRAKLEEVLPGVKKVKVRSSANAEDVKGFDGAGLYDSYAADTTKRDRPIGPCMVEEEDGGDGEVKRKIKPKSVGCAIKGVYASLWNKRAVEERSFARIDQTSIAMGLAILPVYDAESEVAANAVIVTRVLNTDDVYGYSLSVQVGNNLVTNPDPGTYSEVTVAGFYGDDEPMSLSITRFAKPRPDAPQRTEPVLPTERMLELVDLAKRVERAYCRATPGYFDGGCANVAGANGEEKENSLDLEVKILENGHLVMKQVREFGGR</sequence>
<organism evidence="3 4">
    <name type="scientific">Microbacterium alkaliflavum</name>
    <dbReference type="NCBI Taxonomy" id="3248839"/>
    <lineage>
        <taxon>Bacteria</taxon>
        <taxon>Bacillati</taxon>
        <taxon>Actinomycetota</taxon>
        <taxon>Actinomycetes</taxon>
        <taxon>Micrococcales</taxon>
        <taxon>Microbacteriaceae</taxon>
        <taxon>Microbacterium</taxon>
    </lineage>
</organism>
<dbReference type="EMBL" id="JBIQWL010000008">
    <property type="protein sequence ID" value="MFH8252311.1"/>
    <property type="molecule type" value="Genomic_DNA"/>
</dbReference>
<comment type="caution">
    <text evidence="3">The sequence shown here is derived from an EMBL/GenBank/DDBJ whole genome shotgun (WGS) entry which is preliminary data.</text>
</comment>
<reference evidence="3 4" key="1">
    <citation type="submission" date="2024-09" db="EMBL/GenBank/DDBJ databases">
        <authorList>
            <person name="Pan X."/>
        </authorList>
    </citation>
    <scope>NUCLEOTIDE SEQUENCE [LARGE SCALE GENOMIC DNA]</scope>
    <source>
        <strain evidence="3 4">B2969</strain>
    </source>
</reference>
<feature type="domain" description="Pyruvate phosphate dikinase AMP/ATP-binding" evidence="2">
    <location>
        <begin position="399"/>
        <end position="713"/>
    </location>
</feature>
<feature type="region of interest" description="Disordered" evidence="1">
    <location>
        <begin position="1"/>
        <end position="23"/>
    </location>
</feature>
<evidence type="ECO:0000256" key="1">
    <source>
        <dbReference type="SAM" id="MobiDB-lite"/>
    </source>
</evidence>
<evidence type="ECO:0000313" key="3">
    <source>
        <dbReference type="EMBL" id="MFH8252311.1"/>
    </source>
</evidence>
<keyword evidence="4" id="KW-1185">Reference proteome</keyword>
<dbReference type="SUPFAM" id="SSF56059">
    <property type="entry name" value="Glutathione synthetase ATP-binding domain-like"/>
    <property type="match status" value="1"/>
</dbReference>
<dbReference type="Proteomes" id="UP001610861">
    <property type="component" value="Unassembled WGS sequence"/>
</dbReference>
<protein>
    <submittedName>
        <fullName evidence="3">PEP/pyruvate-binding domain-containing protein</fullName>
    </submittedName>
</protein>
<accession>A0ABW7QBN2</accession>
<name>A0ABW7QBN2_9MICO</name>
<dbReference type="Gene3D" id="3.30.1490.20">
    <property type="entry name" value="ATP-grasp fold, A domain"/>
    <property type="match status" value="1"/>
</dbReference>
<dbReference type="InterPro" id="IPR002192">
    <property type="entry name" value="PPDK_AMP/ATP-bd"/>
</dbReference>
<gene>
    <name evidence="3" type="ORF">ACH3VR_18240</name>
</gene>
<evidence type="ECO:0000259" key="2">
    <source>
        <dbReference type="Pfam" id="PF01326"/>
    </source>
</evidence>
<dbReference type="Pfam" id="PF01326">
    <property type="entry name" value="PPDK_N"/>
    <property type="match status" value="1"/>
</dbReference>